<dbReference type="Proteomes" id="UP000261828">
    <property type="component" value="Unassembled WGS sequence"/>
</dbReference>
<sequence length="1013" mass="112193">MKKLKTTTKVTIGVLTLISILVIACSKDFEDVILEDFDFSFSVEHPEESFVFERTRTSFSLVPEKEISTVDYFLKYSAANAKGYFLNMEGDTIRENDTLRITDKNWAYNYVAIDTGMHKINFLAWDSNMREKRLELFHRAKYASFSFLLNKGLNEFIINSKNPVNLTLIRDKETESPSAIGNFEITYQIENGSGKLYLGDKVFDAGNPFFLPKGISELSYLPENLGEHKLIVTAKAPDGATLTQELLLTVLNLGFTLNTTASSSQVELDTNLAIAIDLATQDENSNVTYEITHSFSSSSEGGGTVRDQNGGVMEPGQFRAIDPDTYNFSFTSTNLGKRKIYFDVRDSNGQQKRDSVEIEVANIPFTFSGNSESNSVFINERTQFNFNIKSNGNTNNIEYSISYEILEGNGIVRNVNGTELINSTDYPVAFGNFSLFYIPETADTHRVSFVVTDNFGQSSEPVIIDLEIKQNEFEATFTPSKTSEFTNIPVSAIVNIDEEPEGTNDTYEAFFTSGKSGGVSINGNSYGPGEKFNLTADINNIFYTGFEPGEHNLVFSVESGSGVTHATEPITIAYQQVDFSFTGGIQKSDISVGEVTSVNFNISESVGSSDYTMRFAMNGNALLKDTNGNAVSPGNSYDVPKGNFNWSLEGISEGTVTITFYAKNETGLEKPVPITVNVSPKDYVLTVNATGPGAFIGEAIPINFNITEIGLGGDTYTMYYSTGNANSTFEFDGNSYGPGEAFPVPVGSFSGNYTGLSEGLHNIVFNTISSSNVTKNESVDIDYERYVEPFDLTISQAPGERLEGEAFNITVITNAIGTHDNTVSYTMTFSFEGNRAGYFLLSGSRYDEGETVPLNYGSTNLTFYPDSQDTFTIDFEVENSTGETQTGSTFVDTLRRPVAFVKGEKYNVSCGGLNGCDYQVRIYTCYDIGCSEAYGGATLDRVEIRIYNRRDNRWDTRVFNYNEAVGNGVDRYFLLEEEARESRLRYLDQDFEVRVRDTNGQWSEVAFGKVIRV</sequence>
<dbReference type="OrthoDB" id="1167565at2"/>
<dbReference type="Pfam" id="PF12988">
    <property type="entry name" value="TraQ_transposon"/>
    <property type="match status" value="1"/>
</dbReference>
<keyword evidence="2" id="KW-1185">Reference proteome</keyword>
<organism evidence="1 2">
    <name type="scientific">Flagellimonas nanhaiensis</name>
    <dbReference type="NCBI Taxonomy" id="2292706"/>
    <lineage>
        <taxon>Bacteria</taxon>
        <taxon>Pseudomonadati</taxon>
        <taxon>Bacteroidota</taxon>
        <taxon>Flavobacteriia</taxon>
        <taxon>Flavobacteriales</taxon>
        <taxon>Flavobacteriaceae</taxon>
        <taxon>Flagellimonas</taxon>
    </lineage>
</organism>
<gene>
    <name evidence="1" type="ORF">DX873_06770</name>
</gene>
<proteinExistence type="predicted"/>
<name>A0A371JVN8_9FLAO</name>
<dbReference type="RefSeq" id="WP_067037730.1">
    <property type="nucleotide sequence ID" value="NZ_QTJX01000001.1"/>
</dbReference>
<dbReference type="InterPro" id="IPR038707">
    <property type="entry name" value="TraQ_sf"/>
</dbReference>
<dbReference type="AlphaFoldDB" id="A0A371JVN8"/>
<protein>
    <submittedName>
        <fullName evidence="1">DUF3872 domain-containing protein</fullName>
    </submittedName>
</protein>
<dbReference type="InterPro" id="IPR024355">
    <property type="entry name" value="TraQ_bacteroidetes"/>
</dbReference>
<dbReference type="PROSITE" id="PS51257">
    <property type="entry name" value="PROKAR_LIPOPROTEIN"/>
    <property type="match status" value="1"/>
</dbReference>
<accession>A0A371JVN8</accession>
<evidence type="ECO:0000313" key="1">
    <source>
        <dbReference type="EMBL" id="RDY61846.1"/>
    </source>
</evidence>
<reference evidence="1 2" key="1">
    <citation type="submission" date="2018-08" db="EMBL/GenBank/DDBJ databases">
        <title>Muricauda nanhaiensis sp. nov., isolated from seawater of the South China Sea.</title>
        <authorList>
            <person name="Dang Y."/>
        </authorList>
    </citation>
    <scope>NUCLEOTIDE SEQUENCE [LARGE SCALE GENOMIC DNA]</scope>
    <source>
        <strain evidence="1 2">SM1704</strain>
    </source>
</reference>
<dbReference type="Gene3D" id="2.60.40.2410">
    <property type="entry name" value="Uncharacterised protein PF12988, DUF3872"/>
    <property type="match status" value="8"/>
</dbReference>
<evidence type="ECO:0000313" key="2">
    <source>
        <dbReference type="Proteomes" id="UP000261828"/>
    </source>
</evidence>
<dbReference type="EMBL" id="QTJX01000001">
    <property type="protein sequence ID" value="RDY61846.1"/>
    <property type="molecule type" value="Genomic_DNA"/>
</dbReference>
<comment type="caution">
    <text evidence="1">The sequence shown here is derived from an EMBL/GenBank/DDBJ whole genome shotgun (WGS) entry which is preliminary data.</text>
</comment>